<comment type="cofactor">
    <cofactor evidence="9">
        <name>Mg(2+)</name>
        <dbReference type="ChEBI" id="CHEBI:18420"/>
    </cofactor>
    <text evidence="9">Requires a divalent cation, most likely magnesium in vivo, as an electrophilic catalyst to aid phosphoryl group transfer. It is the chelate of the metal and the nucleotide that is the actual substrate.</text>
</comment>
<keyword evidence="9" id="KW-0963">Cytoplasm</keyword>
<feature type="domain" description="Carbohydrate kinase PfkB" evidence="10">
    <location>
        <begin position="3"/>
        <end position="287"/>
    </location>
</feature>
<feature type="binding site" evidence="9">
    <location>
        <position position="179"/>
    </location>
    <ligand>
        <name>ATP</name>
        <dbReference type="ChEBI" id="CHEBI:30616"/>
    </ligand>
</feature>
<reference evidence="11 12" key="1">
    <citation type="submission" date="2019-08" db="EMBL/GenBank/DDBJ databases">
        <title>In-depth cultivation of the pig gut microbiome towards novel bacterial diversity and tailored functional studies.</title>
        <authorList>
            <person name="Wylensek D."/>
            <person name="Hitch T.C.A."/>
            <person name="Clavel T."/>
        </authorList>
    </citation>
    <scope>NUCLEOTIDE SEQUENCE [LARGE SCALE GENOMIC DNA]</scope>
    <source>
        <strain evidence="11 12">WCA-389-WT-23D1</strain>
    </source>
</reference>
<dbReference type="Gene3D" id="3.40.1190.20">
    <property type="match status" value="1"/>
</dbReference>
<comment type="similarity">
    <text evidence="9">Belongs to the carbohydrate kinase PfkB family. Ribokinase subfamily.</text>
</comment>
<dbReference type="PANTHER" id="PTHR10584:SF166">
    <property type="entry name" value="RIBOKINASE"/>
    <property type="match status" value="1"/>
</dbReference>
<dbReference type="RefSeq" id="WP_154471766.1">
    <property type="nucleotide sequence ID" value="NZ_DBEWUL010000130.1"/>
</dbReference>
<feature type="binding site" evidence="9">
    <location>
        <begin position="244"/>
        <end position="245"/>
    </location>
    <ligand>
        <name>ATP</name>
        <dbReference type="ChEBI" id="CHEBI:30616"/>
    </ligand>
</feature>
<feature type="binding site" evidence="9">
    <location>
        <position position="245"/>
    </location>
    <ligand>
        <name>substrate</name>
    </ligand>
</feature>
<feature type="binding site" evidence="9">
    <location>
        <begin position="38"/>
        <end position="42"/>
    </location>
    <ligand>
        <name>substrate</name>
    </ligand>
</feature>
<keyword evidence="1 9" id="KW-0808">Transferase</keyword>
<evidence type="ECO:0000256" key="3">
    <source>
        <dbReference type="ARBA" id="ARBA00022741"/>
    </source>
</evidence>
<dbReference type="EMBL" id="VUMD01000005">
    <property type="protein sequence ID" value="MSS36333.1"/>
    <property type="molecule type" value="Genomic_DNA"/>
</dbReference>
<evidence type="ECO:0000256" key="1">
    <source>
        <dbReference type="ARBA" id="ARBA00022679"/>
    </source>
</evidence>
<comment type="catalytic activity">
    <reaction evidence="9">
        <text>D-ribose + ATP = D-ribose 5-phosphate + ADP + H(+)</text>
        <dbReference type="Rhea" id="RHEA:13697"/>
        <dbReference type="ChEBI" id="CHEBI:15378"/>
        <dbReference type="ChEBI" id="CHEBI:30616"/>
        <dbReference type="ChEBI" id="CHEBI:47013"/>
        <dbReference type="ChEBI" id="CHEBI:78346"/>
        <dbReference type="ChEBI" id="CHEBI:456216"/>
        <dbReference type="EC" id="2.7.1.15"/>
    </reaction>
</comment>
<feature type="binding site" evidence="9">
    <location>
        <position position="241"/>
    </location>
    <ligand>
        <name>K(+)</name>
        <dbReference type="ChEBI" id="CHEBI:29103"/>
    </ligand>
</feature>
<keyword evidence="2 9" id="KW-0479">Metal-binding</keyword>
<gene>
    <name evidence="9" type="primary">rbsK</name>
    <name evidence="11" type="ORF">FYJ39_07070</name>
</gene>
<comment type="subcellular location">
    <subcellularLocation>
        <location evidence="9">Cytoplasm</location>
    </subcellularLocation>
</comment>
<accession>A0A7X2NK90</accession>
<evidence type="ECO:0000256" key="5">
    <source>
        <dbReference type="ARBA" id="ARBA00022840"/>
    </source>
</evidence>
<comment type="function">
    <text evidence="9">Catalyzes the phosphorylation of ribose at O-5 in a reaction requiring ATP and magnesium. The resulting D-ribose-5-phosphate can then be used either for sythesis of nucleotides, histidine, and tryptophan, or as a component of the pentose phosphate pathway.</text>
</comment>
<organism evidence="11 12">
    <name type="scientific">Clostridium porci</name>
    <dbReference type="NCBI Taxonomy" id="2605778"/>
    <lineage>
        <taxon>Bacteria</taxon>
        <taxon>Bacillati</taxon>
        <taxon>Bacillota</taxon>
        <taxon>Clostridia</taxon>
        <taxon>Eubacteriales</taxon>
        <taxon>Clostridiaceae</taxon>
        <taxon>Clostridium</taxon>
    </lineage>
</organism>
<keyword evidence="3 9" id="KW-0547">Nucleotide-binding</keyword>
<dbReference type="Pfam" id="PF00294">
    <property type="entry name" value="PfkB"/>
    <property type="match status" value="1"/>
</dbReference>
<dbReference type="PRINTS" id="PR00990">
    <property type="entry name" value="RIBOKINASE"/>
</dbReference>
<evidence type="ECO:0000256" key="4">
    <source>
        <dbReference type="ARBA" id="ARBA00022777"/>
    </source>
</evidence>
<evidence type="ECO:0000256" key="9">
    <source>
        <dbReference type="HAMAP-Rule" id="MF_01987"/>
    </source>
</evidence>
<dbReference type="PANTHER" id="PTHR10584">
    <property type="entry name" value="SUGAR KINASE"/>
    <property type="match status" value="1"/>
</dbReference>
<evidence type="ECO:0000256" key="6">
    <source>
        <dbReference type="ARBA" id="ARBA00022842"/>
    </source>
</evidence>
<dbReference type="GO" id="GO:0019303">
    <property type="term" value="P:D-ribose catabolic process"/>
    <property type="evidence" value="ECO:0007669"/>
    <property type="project" value="UniProtKB-UniRule"/>
</dbReference>
<evidence type="ECO:0000256" key="8">
    <source>
        <dbReference type="ARBA" id="ARBA00023277"/>
    </source>
</evidence>
<evidence type="ECO:0000256" key="7">
    <source>
        <dbReference type="ARBA" id="ARBA00022958"/>
    </source>
</evidence>
<feature type="binding site" evidence="9">
    <location>
        <position position="136"/>
    </location>
    <ligand>
        <name>substrate</name>
    </ligand>
</feature>
<dbReference type="GO" id="GO:0005524">
    <property type="term" value="F:ATP binding"/>
    <property type="evidence" value="ECO:0007669"/>
    <property type="project" value="UniProtKB-UniRule"/>
</dbReference>
<keyword evidence="4 9" id="KW-0418">Kinase</keyword>
<keyword evidence="8 9" id="KW-0119">Carbohydrate metabolism</keyword>
<feature type="binding site" evidence="9">
    <location>
        <begin position="10"/>
        <end position="12"/>
    </location>
    <ligand>
        <name>substrate</name>
    </ligand>
</feature>
<dbReference type="InterPro" id="IPR002139">
    <property type="entry name" value="Ribo/fructo_kinase"/>
</dbReference>
<evidence type="ECO:0000259" key="10">
    <source>
        <dbReference type="Pfam" id="PF00294"/>
    </source>
</evidence>
<feature type="binding site" evidence="9">
    <location>
        <position position="280"/>
    </location>
    <ligand>
        <name>K(+)</name>
        <dbReference type="ChEBI" id="CHEBI:29103"/>
    </ligand>
</feature>
<feature type="active site" description="Proton acceptor" evidence="9">
    <location>
        <position position="245"/>
    </location>
</feature>
<comment type="activity regulation">
    <text evidence="9">Activated by a monovalent cation that binds near, but not in, the active site. The most likely occupant of the site in vivo is potassium. Ion binding induces a conformational change that may alter substrate affinity.</text>
</comment>
<proteinExistence type="inferred from homology"/>
<keyword evidence="12" id="KW-1185">Reference proteome</keyword>
<dbReference type="SUPFAM" id="SSF53613">
    <property type="entry name" value="Ribokinase-like"/>
    <property type="match status" value="1"/>
</dbReference>
<feature type="binding site" evidence="9">
    <location>
        <position position="284"/>
    </location>
    <ligand>
        <name>K(+)</name>
        <dbReference type="ChEBI" id="CHEBI:29103"/>
    </ligand>
</feature>
<keyword evidence="6 9" id="KW-0460">Magnesium</keyword>
<evidence type="ECO:0000256" key="2">
    <source>
        <dbReference type="ARBA" id="ARBA00022723"/>
    </source>
</evidence>
<dbReference type="InterPro" id="IPR029056">
    <property type="entry name" value="Ribokinase-like"/>
</dbReference>
<dbReference type="HAMAP" id="MF_01987">
    <property type="entry name" value="Ribokinase"/>
    <property type="match status" value="1"/>
</dbReference>
<dbReference type="UniPathway" id="UPA00916">
    <property type="reaction ID" value="UER00889"/>
</dbReference>
<feature type="binding site" evidence="9">
    <location>
        <begin position="213"/>
        <end position="218"/>
    </location>
    <ligand>
        <name>ATP</name>
        <dbReference type="ChEBI" id="CHEBI:30616"/>
    </ligand>
</feature>
<feature type="binding site" evidence="9">
    <location>
        <position position="275"/>
    </location>
    <ligand>
        <name>K(+)</name>
        <dbReference type="ChEBI" id="CHEBI:29103"/>
    </ligand>
</feature>
<feature type="binding site" evidence="9">
    <location>
        <position position="278"/>
    </location>
    <ligand>
        <name>K(+)</name>
        <dbReference type="ChEBI" id="CHEBI:29103"/>
    </ligand>
</feature>
<dbReference type="EC" id="2.7.1.15" evidence="9"/>
<evidence type="ECO:0000313" key="11">
    <source>
        <dbReference type="EMBL" id="MSS36333.1"/>
    </source>
</evidence>
<dbReference type="InterPro" id="IPR011877">
    <property type="entry name" value="Ribokinase"/>
</dbReference>
<dbReference type="Proteomes" id="UP000429958">
    <property type="component" value="Unassembled WGS sequence"/>
</dbReference>
<dbReference type="GO" id="GO:0004747">
    <property type="term" value="F:ribokinase activity"/>
    <property type="evidence" value="ECO:0007669"/>
    <property type="project" value="UniProtKB-UniRule"/>
</dbReference>
<protein>
    <recommendedName>
        <fullName evidence="9">Ribokinase</fullName>
        <shortName evidence="9">RK</shortName>
        <ecNumber evidence="9">2.7.1.15</ecNumber>
    </recommendedName>
</protein>
<comment type="caution">
    <text evidence="11">The sequence shown here is derived from an EMBL/GenBank/DDBJ whole genome shotgun (WGS) entry which is preliminary data.</text>
</comment>
<name>A0A7X2NK90_9CLOT</name>
<feature type="binding site" evidence="9">
    <location>
        <position position="239"/>
    </location>
    <ligand>
        <name>K(+)</name>
        <dbReference type="ChEBI" id="CHEBI:29103"/>
    </ligand>
</feature>
<comment type="subunit">
    <text evidence="9">Homodimer.</text>
</comment>
<dbReference type="CDD" id="cd01174">
    <property type="entry name" value="ribokinase"/>
    <property type="match status" value="1"/>
</dbReference>
<comment type="caution">
    <text evidence="9">Lacks conserved residue(s) required for the propagation of feature annotation.</text>
</comment>
<comment type="pathway">
    <text evidence="9">Carbohydrate metabolism; D-ribose degradation; D-ribose 5-phosphate from beta-D-ribopyranose: step 2/2.</text>
</comment>
<keyword evidence="7 9" id="KW-0630">Potassium</keyword>
<evidence type="ECO:0000313" key="12">
    <source>
        <dbReference type="Proteomes" id="UP000429958"/>
    </source>
</evidence>
<dbReference type="GO" id="GO:0046872">
    <property type="term" value="F:metal ion binding"/>
    <property type="evidence" value="ECO:0007669"/>
    <property type="project" value="UniProtKB-KW"/>
</dbReference>
<sequence>MRVLNIGSLNIDKTYSVKEFVQPKETIKALRYEEFCGGKGLNQSVALAKAGAEVYHAGAVGKDGTILTDILKTAGVHTDYIQEMDVVSGHAVIQVDENGQNNIIICGGANDSVSKAYIVSVLDRFLAGDIVLLQNEISNVDFVITEAKKRGMTVALNPSPMSAELKSYHLNQVDYLIVNEVEGKELAEVNSEKISDIMEGLKIKFPDAFIVLTLGEKGSYFFNQSETIYQDIFKVKAVDTTGAGDTFCGYFLGGLAEGLTVQESLKNASAASAIAVSRRGAAQSIPTKQEVQNFQKNKK</sequence>
<dbReference type="GO" id="GO:0005737">
    <property type="term" value="C:cytoplasm"/>
    <property type="evidence" value="ECO:0007669"/>
    <property type="project" value="UniProtKB-SubCell"/>
</dbReference>
<dbReference type="AlphaFoldDB" id="A0A7X2NK90"/>
<keyword evidence="5 9" id="KW-0067">ATP-binding</keyword>
<dbReference type="InterPro" id="IPR011611">
    <property type="entry name" value="PfkB_dom"/>
</dbReference>